<dbReference type="KEGG" id="haad:MW046_15855"/>
<comment type="catalytic activity">
    <reaction evidence="5">
        <text>L-aspartate + L-glutamine + ATP + H2O = L-asparagine + L-glutamate + AMP + diphosphate + H(+)</text>
        <dbReference type="Rhea" id="RHEA:12228"/>
        <dbReference type="ChEBI" id="CHEBI:15377"/>
        <dbReference type="ChEBI" id="CHEBI:15378"/>
        <dbReference type="ChEBI" id="CHEBI:29985"/>
        <dbReference type="ChEBI" id="CHEBI:29991"/>
        <dbReference type="ChEBI" id="CHEBI:30616"/>
        <dbReference type="ChEBI" id="CHEBI:33019"/>
        <dbReference type="ChEBI" id="CHEBI:58048"/>
        <dbReference type="ChEBI" id="CHEBI:58359"/>
        <dbReference type="ChEBI" id="CHEBI:456215"/>
        <dbReference type="EC" id="6.3.5.4"/>
    </reaction>
</comment>
<dbReference type="InterPro" id="IPR006426">
    <property type="entry name" value="Asn_synth_AEB"/>
</dbReference>
<dbReference type="AlphaFoldDB" id="A0A8U0A6Q7"/>
<dbReference type="SUPFAM" id="SSF56235">
    <property type="entry name" value="N-terminal nucleophile aminohydrolases (Ntn hydrolases)"/>
    <property type="match status" value="1"/>
</dbReference>
<dbReference type="CDD" id="cd00712">
    <property type="entry name" value="AsnB"/>
    <property type="match status" value="1"/>
</dbReference>
<dbReference type="InterPro" id="IPR033738">
    <property type="entry name" value="AsnB_N"/>
</dbReference>
<feature type="binding site" evidence="6">
    <location>
        <position position="95"/>
    </location>
    <ligand>
        <name>L-glutamine</name>
        <dbReference type="ChEBI" id="CHEBI:58359"/>
    </ligand>
</feature>
<gene>
    <name evidence="8" type="ORF">MW046_15855</name>
</gene>
<evidence type="ECO:0000256" key="3">
    <source>
        <dbReference type="ARBA" id="ARBA00022840"/>
    </source>
</evidence>
<protein>
    <recommendedName>
        <fullName evidence="5">Putative asparagine synthetase [glutamine-hydrolyzing]</fullName>
        <ecNumber evidence="5">6.3.5.4</ecNumber>
    </recommendedName>
</protein>
<dbReference type="Pfam" id="PF00733">
    <property type="entry name" value="Asn_synthase"/>
    <property type="match status" value="1"/>
</dbReference>
<evidence type="ECO:0000313" key="9">
    <source>
        <dbReference type="Proteomes" id="UP000831768"/>
    </source>
</evidence>
<keyword evidence="3 5" id="KW-0067">ATP-binding</keyword>
<evidence type="ECO:0000256" key="4">
    <source>
        <dbReference type="ARBA" id="ARBA00022962"/>
    </source>
</evidence>
<keyword evidence="4" id="KW-0315">Glutamine amidotransferase</keyword>
<sequence length="529" mass="59317">MSGLAAVYEDHSDSLAQHVFEEMLERISYRATDGEGVLRRDTILIGHQHLYTTPEEREEDQPLIDDGVAVALDGRIDNRTDLLAMLSIEKEGLTDTEIFLQLYIKYGVECFSKIIGPFAICIWDKKENRVVLARDKTGIRHLFYARTDHGAVICSDMHPLTVHPDVRAAVNSDVALSYLLQRQIPGKTFYTDIQAVLPGEYVSISSDNISTHRYWELEHHEHRLHTTDSLEEMLYELIHEAIKCRLRGVNPSGVMLSGGVDSTTVAGIATTMCDDLRGYSVVFDEYPAGIGFENPSVATEETERIHKAAQTFGIDTVEITGNRICPFSNEEVHEFTFADNPCHTTTQAVNNVMFQRAAADSCRILLTGHDAEYLRGTYLRIADLLRRGSIRKLIKEIVSDDAAVTTNLLNLGCYPLIADCLDATYSPAFPDQTPIPKIIGDEYNLFRELRPPTTHRFSFETLKNTRFAELFDTDINRYAKYAARRVALKNGVELRYPFSDARIVEFIVAVPAGELLQGGGAVPFIQSST</sequence>
<dbReference type="Gene3D" id="3.40.50.620">
    <property type="entry name" value="HUPs"/>
    <property type="match status" value="1"/>
</dbReference>
<dbReference type="RefSeq" id="WP_247995514.1">
    <property type="nucleotide sequence ID" value="NZ_CP096021.1"/>
</dbReference>
<dbReference type="EMBL" id="CP096021">
    <property type="protein sequence ID" value="UPM44860.1"/>
    <property type="molecule type" value="Genomic_DNA"/>
</dbReference>
<keyword evidence="9" id="KW-1185">Reference proteome</keyword>
<dbReference type="InterPro" id="IPR017932">
    <property type="entry name" value="GATase_2_dom"/>
</dbReference>
<evidence type="ECO:0000256" key="6">
    <source>
        <dbReference type="PIRSR" id="PIRSR001589-2"/>
    </source>
</evidence>
<dbReference type="PIRSF" id="PIRSF001589">
    <property type="entry name" value="Asn_synthetase_glu-h"/>
    <property type="match status" value="1"/>
</dbReference>
<evidence type="ECO:0000259" key="7">
    <source>
        <dbReference type="PROSITE" id="PS51278"/>
    </source>
</evidence>
<keyword evidence="8" id="KW-0614">Plasmid</keyword>
<evidence type="ECO:0000256" key="1">
    <source>
        <dbReference type="ARBA" id="ARBA00005752"/>
    </source>
</evidence>
<dbReference type="Proteomes" id="UP000831768">
    <property type="component" value="Plasmid unnamed2"/>
</dbReference>
<geneLocation type="plasmid" evidence="8 9">
    <name>unnamed2</name>
</geneLocation>
<dbReference type="InterPro" id="IPR051786">
    <property type="entry name" value="ASN_synthetase/amidase"/>
</dbReference>
<organism evidence="8 9">
    <name type="scientific">Halocatena salina</name>
    <dbReference type="NCBI Taxonomy" id="2934340"/>
    <lineage>
        <taxon>Archaea</taxon>
        <taxon>Methanobacteriati</taxon>
        <taxon>Methanobacteriota</taxon>
        <taxon>Stenosarchaea group</taxon>
        <taxon>Halobacteria</taxon>
        <taxon>Halobacteriales</taxon>
        <taxon>Natronomonadaceae</taxon>
        <taxon>Halocatena</taxon>
    </lineage>
</organism>
<evidence type="ECO:0000313" key="8">
    <source>
        <dbReference type="EMBL" id="UPM44860.1"/>
    </source>
</evidence>
<dbReference type="GO" id="GO:0005524">
    <property type="term" value="F:ATP binding"/>
    <property type="evidence" value="ECO:0007669"/>
    <property type="project" value="UniProtKB-KW"/>
</dbReference>
<evidence type="ECO:0000256" key="5">
    <source>
        <dbReference type="PIRNR" id="PIRNR001589"/>
    </source>
</evidence>
<dbReference type="InterPro" id="IPR001962">
    <property type="entry name" value="Asn_synthase"/>
</dbReference>
<feature type="domain" description="Glutamine amidotransferase type-2" evidence="7">
    <location>
        <begin position="2"/>
        <end position="207"/>
    </location>
</feature>
<keyword evidence="2 5" id="KW-0547">Nucleotide-binding</keyword>
<dbReference type="Gene3D" id="3.60.20.10">
    <property type="entry name" value="Glutamine Phosphoribosylpyrophosphate, subunit 1, domain 1"/>
    <property type="match status" value="1"/>
</dbReference>
<evidence type="ECO:0000256" key="2">
    <source>
        <dbReference type="ARBA" id="ARBA00022741"/>
    </source>
</evidence>
<dbReference type="PANTHER" id="PTHR43284">
    <property type="entry name" value="ASPARAGINE SYNTHETASE (GLUTAMINE-HYDROLYZING)"/>
    <property type="match status" value="1"/>
</dbReference>
<dbReference type="InterPro" id="IPR029055">
    <property type="entry name" value="Ntn_hydrolases_N"/>
</dbReference>
<dbReference type="GO" id="GO:0004066">
    <property type="term" value="F:asparagine synthase (glutamine-hydrolyzing) activity"/>
    <property type="evidence" value="ECO:0007669"/>
    <property type="project" value="UniProtKB-EC"/>
</dbReference>
<dbReference type="Pfam" id="PF13537">
    <property type="entry name" value="GATase_7"/>
    <property type="match status" value="1"/>
</dbReference>
<dbReference type="SUPFAM" id="SSF52402">
    <property type="entry name" value="Adenine nucleotide alpha hydrolases-like"/>
    <property type="match status" value="1"/>
</dbReference>
<dbReference type="GO" id="GO:0006529">
    <property type="term" value="P:asparagine biosynthetic process"/>
    <property type="evidence" value="ECO:0007669"/>
    <property type="project" value="InterPro"/>
</dbReference>
<reference evidence="8" key="1">
    <citation type="submission" date="2022-04" db="EMBL/GenBank/DDBJ databases">
        <title>Halocatena sp. nov., isolated from a salt lake.</title>
        <authorList>
            <person name="Cui H.-L."/>
        </authorList>
    </citation>
    <scope>NUCLEOTIDE SEQUENCE</scope>
    <source>
        <strain evidence="8">AD-1</strain>
        <plasmid evidence="8">unnamed2</plasmid>
    </source>
</reference>
<dbReference type="PANTHER" id="PTHR43284:SF1">
    <property type="entry name" value="ASPARAGINE SYNTHETASE"/>
    <property type="match status" value="1"/>
</dbReference>
<dbReference type="EC" id="6.3.5.4" evidence="5"/>
<proteinExistence type="inferred from homology"/>
<accession>A0A8U0A6Q7</accession>
<dbReference type="PROSITE" id="PS51278">
    <property type="entry name" value="GATASE_TYPE_2"/>
    <property type="match status" value="1"/>
</dbReference>
<dbReference type="InterPro" id="IPR014729">
    <property type="entry name" value="Rossmann-like_a/b/a_fold"/>
</dbReference>
<comment type="similarity">
    <text evidence="1">Belongs to the asparagine synthetase family.</text>
</comment>
<feature type="binding site" evidence="6">
    <location>
        <position position="281"/>
    </location>
    <ligand>
        <name>ATP</name>
        <dbReference type="ChEBI" id="CHEBI:30616"/>
    </ligand>
</feature>
<dbReference type="GeneID" id="71929552"/>
<name>A0A8U0A6Q7_9EURY</name>